<sequence>MQELLIERRSVAYFSMEIGIDEKIHTYSGGLGILAGDTIRSAADLKVPMIAVTLLYRKGYFHQRLGEDGWQHEEPAPWAVEEFMQEMGPRVKVTVHDRTVHLRAWKYEVRGITGFSVPVIFLDADLPENSEWDRTLTDYLYGGDDYYRLCQELLLGVGGIRMLRQLGYTDVRSFHMNEGHAALLTMELLDEEAKSAGRERLMEEDRKAVQGKCVFTTHTIVPAGHDKFPMEMARMIIGQRDDFFNLEGVLHDGHTLNMTRLALNLSRYVNGVAKRHGEASRQLFTGYSINSITNGVHAATWISEPFRQLYDKYIPMWQKDNFSLRYALNIPKTEVWDAHMQAKRKLLDFVREQTGTVLDENVLTIGFARRAATYKRGDLLFQDLERLKGIASGAGRFQVIYAGKAHPRDQGGKELIQRIFRAKDVLAADIKIVYLEDYSMKLGAMITAGVDIWLNTPEPPMEASGTSGMKASLNGVPNLSVLDGWWIEGHIEGLTGWAIGNGLPENPQDRNHSRDAASLYDKLERTVLPLYYQDRERFIDVMRYSIAINGSFFNTHRMMQEYVLNAYFSC</sequence>
<dbReference type="PROSITE" id="PS00102">
    <property type="entry name" value="PHOSPHORYLASE"/>
    <property type="match status" value="1"/>
</dbReference>
<evidence type="ECO:0000256" key="7">
    <source>
        <dbReference type="ARBA" id="ARBA00023277"/>
    </source>
</evidence>
<keyword evidence="9" id="KW-1185">Reference proteome</keyword>
<dbReference type="Pfam" id="PF00343">
    <property type="entry name" value="Phosphorylase"/>
    <property type="match status" value="2"/>
</dbReference>
<dbReference type="InterPro" id="IPR011834">
    <property type="entry name" value="Agluc_phsphrylas"/>
</dbReference>
<organism evidence="8 9">
    <name type="scientific">Methanolobus chelungpuianus</name>
    <dbReference type="NCBI Taxonomy" id="502115"/>
    <lineage>
        <taxon>Archaea</taxon>
        <taxon>Methanobacteriati</taxon>
        <taxon>Methanobacteriota</taxon>
        <taxon>Stenosarchaea group</taxon>
        <taxon>Methanomicrobia</taxon>
        <taxon>Methanosarcinales</taxon>
        <taxon>Methanosarcinaceae</taxon>
        <taxon>Methanolobus</taxon>
    </lineage>
</organism>
<evidence type="ECO:0000313" key="8">
    <source>
        <dbReference type="EMBL" id="MCQ6963427.1"/>
    </source>
</evidence>
<evidence type="ECO:0000313" key="9">
    <source>
        <dbReference type="Proteomes" id="UP001206983"/>
    </source>
</evidence>
<dbReference type="GO" id="GO:0005975">
    <property type="term" value="P:carbohydrate metabolic process"/>
    <property type="evidence" value="ECO:0007669"/>
    <property type="project" value="InterPro"/>
</dbReference>
<dbReference type="EMBL" id="JTEO01000005">
    <property type="protein sequence ID" value="MCQ6963427.1"/>
    <property type="molecule type" value="Genomic_DNA"/>
</dbReference>
<evidence type="ECO:0000256" key="5">
    <source>
        <dbReference type="ARBA" id="ARBA00022679"/>
    </source>
</evidence>
<dbReference type="NCBIfam" id="TIGR02094">
    <property type="entry name" value="more_P_ylases"/>
    <property type="match status" value="1"/>
</dbReference>
<reference evidence="8 9" key="1">
    <citation type="journal article" date="2011" name="Appl. Environ. Microbiol.">
        <title>Methanogenic archaea isolated from Taiwan's Chelungpu fault.</title>
        <authorList>
            <person name="Wu S.Y."/>
            <person name="Lai M.C."/>
        </authorList>
    </citation>
    <scope>NUCLEOTIDE SEQUENCE [LARGE SCALE GENOMIC DNA]</scope>
    <source>
        <strain evidence="8 9">St545Mb</strain>
    </source>
</reference>
<dbReference type="Proteomes" id="UP001206983">
    <property type="component" value="Unassembled WGS sequence"/>
</dbReference>
<dbReference type="PANTHER" id="PTHR42655">
    <property type="entry name" value="GLYCOGEN PHOSPHORYLASE"/>
    <property type="match status" value="1"/>
</dbReference>
<keyword evidence="5" id="KW-0808">Transferase</keyword>
<accession>A0AAE3KY70</accession>
<comment type="caution">
    <text evidence="8">The sequence shown here is derived from an EMBL/GenBank/DDBJ whole genome shotgun (WGS) entry which is preliminary data.</text>
</comment>
<dbReference type="AlphaFoldDB" id="A0AAE3KY70"/>
<proteinExistence type="inferred from homology"/>
<dbReference type="EC" id="2.4.1.1" evidence="3"/>
<evidence type="ECO:0000256" key="3">
    <source>
        <dbReference type="ARBA" id="ARBA00012591"/>
    </source>
</evidence>
<evidence type="ECO:0000256" key="4">
    <source>
        <dbReference type="ARBA" id="ARBA00022676"/>
    </source>
</evidence>
<keyword evidence="6" id="KW-0663">Pyridoxal phosphate</keyword>
<gene>
    <name evidence="8" type="ORF">PV02_10020</name>
</gene>
<dbReference type="SUPFAM" id="SSF53756">
    <property type="entry name" value="UDP-Glycosyltransferase/glycogen phosphorylase"/>
    <property type="match status" value="1"/>
</dbReference>
<dbReference type="RefSeq" id="WP_256623302.1">
    <property type="nucleotide sequence ID" value="NZ_JTEO01000005.1"/>
</dbReference>
<name>A0AAE3KY70_9EURY</name>
<dbReference type="PANTHER" id="PTHR42655:SF1">
    <property type="entry name" value="GLYCOGEN PHOSPHORYLASE"/>
    <property type="match status" value="1"/>
</dbReference>
<dbReference type="GO" id="GO:0030170">
    <property type="term" value="F:pyridoxal phosphate binding"/>
    <property type="evidence" value="ECO:0007669"/>
    <property type="project" value="InterPro"/>
</dbReference>
<keyword evidence="7" id="KW-0119">Carbohydrate metabolism</keyword>
<dbReference type="Gene3D" id="3.40.50.2000">
    <property type="entry name" value="Glycogen Phosphorylase B"/>
    <property type="match status" value="2"/>
</dbReference>
<dbReference type="InterPro" id="IPR000811">
    <property type="entry name" value="Glyco_trans_35"/>
</dbReference>
<evidence type="ECO:0000256" key="2">
    <source>
        <dbReference type="ARBA" id="ARBA00006047"/>
    </source>
</evidence>
<evidence type="ECO:0000256" key="6">
    <source>
        <dbReference type="ARBA" id="ARBA00022898"/>
    </source>
</evidence>
<keyword evidence="4" id="KW-0328">Glycosyltransferase</keyword>
<comment type="similarity">
    <text evidence="2">Belongs to the glycogen phosphorylase family.</text>
</comment>
<comment type="cofactor">
    <cofactor evidence="1">
        <name>pyridoxal 5'-phosphate</name>
        <dbReference type="ChEBI" id="CHEBI:597326"/>
    </cofactor>
</comment>
<protein>
    <recommendedName>
        <fullName evidence="3">glycogen phosphorylase</fullName>
        <ecNumber evidence="3">2.4.1.1</ecNumber>
    </recommendedName>
</protein>
<dbReference type="GO" id="GO:0008184">
    <property type="term" value="F:glycogen phosphorylase activity"/>
    <property type="evidence" value="ECO:0007669"/>
    <property type="project" value="InterPro"/>
</dbReference>
<dbReference type="InterPro" id="IPR052182">
    <property type="entry name" value="Glycogen/Maltodextrin_Phosph"/>
</dbReference>
<dbReference type="InterPro" id="IPR035090">
    <property type="entry name" value="Pyridoxal_P_attach_site"/>
</dbReference>
<evidence type="ECO:0000256" key="1">
    <source>
        <dbReference type="ARBA" id="ARBA00001933"/>
    </source>
</evidence>